<dbReference type="EMBL" id="CAJOBC010090654">
    <property type="protein sequence ID" value="CAF4393325.1"/>
    <property type="molecule type" value="Genomic_DNA"/>
</dbReference>
<gene>
    <name evidence="2" type="ORF">GPM918_LOCUS38204</name>
    <name evidence="3" type="ORF">SRO942_LOCUS39015</name>
</gene>
<dbReference type="InterPro" id="IPR052201">
    <property type="entry name" value="LRR-containing_regulator"/>
</dbReference>
<keyword evidence="4" id="KW-1185">Reference proteome</keyword>
<evidence type="ECO:0000313" key="2">
    <source>
        <dbReference type="EMBL" id="CAF1533700.1"/>
    </source>
</evidence>
<keyword evidence="1" id="KW-0677">Repeat</keyword>
<dbReference type="InterPro" id="IPR032675">
    <property type="entry name" value="LRR_dom_sf"/>
</dbReference>
<feature type="non-terminal residue" evidence="2">
    <location>
        <position position="1"/>
    </location>
</feature>
<dbReference type="OrthoDB" id="120976at2759"/>
<dbReference type="Proteomes" id="UP000681722">
    <property type="component" value="Unassembled WGS sequence"/>
</dbReference>
<evidence type="ECO:0000256" key="1">
    <source>
        <dbReference type="ARBA" id="ARBA00022737"/>
    </source>
</evidence>
<name>A0A815VV73_9BILA</name>
<dbReference type="PANTHER" id="PTHR24111">
    <property type="entry name" value="LEUCINE-RICH REPEAT-CONTAINING PROTEIN 34"/>
    <property type="match status" value="1"/>
</dbReference>
<protein>
    <submittedName>
        <fullName evidence="2">Uncharacterized protein</fullName>
    </submittedName>
</protein>
<organism evidence="2 4">
    <name type="scientific">Didymodactylos carnosus</name>
    <dbReference type="NCBI Taxonomy" id="1234261"/>
    <lineage>
        <taxon>Eukaryota</taxon>
        <taxon>Metazoa</taxon>
        <taxon>Spiralia</taxon>
        <taxon>Gnathifera</taxon>
        <taxon>Rotifera</taxon>
        <taxon>Eurotatoria</taxon>
        <taxon>Bdelloidea</taxon>
        <taxon>Philodinida</taxon>
        <taxon>Philodinidae</taxon>
        <taxon>Didymodactylos</taxon>
    </lineage>
</organism>
<evidence type="ECO:0000313" key="4">
    <source>
        <dbReference type="Proteomes" id="UP000663829"/>
    </source>
</evidence>
<dbReference type="PANTHER" id="PTHR24111:SF0">
    <property type="entry name" value="LEUCINE-RICH REPEAT-CONTAINING PROTEIN"/>
    <property type="match status" value="1"/>
</dbReference>
<accession>A0A815VV73</accession>
<sequence>QFLQQSQESLSIKKLELWYGSHHSYVVEPPHDEQRQEFERSFIDNFKPIIKLLKLKQINEIDELCISVGENTVTDEHAEIIHQFITDFNIKSLSLDSLDLQLGDKKLFNPAQNIQTLRCESCFPKHLTDCPSIKCLELDWIERTLEDCQILSKQMRYLTELTIRVGYDADRLDALLSVFPPSIKILRLNISLEEAETKVLGDFLSKNKTLLELYCVGRIMTTHQCYINLAYGLRHNSTLKSLDLSKCFYSSLPESIKIWANDGLTNNNSLEILNLNYNKMDIGDICLALQTNTSLKTLYLICNQLELSSIQSMIQMLNVNQIIQEIDLFYYDYENNSPAINDDSIELLGKLLTKQKTLKRLSIPLVFEKESSIKELANGLQSNEGLTYLRLGFLNERRDRQELILLVHALEHNHTLKQVIMERYEKINWVFWDQDECGIVPYPEDDDETKQRYLIQSNELTTAYAQLIGKNQTIDNLTISSLVTDIGAQVIAENLTKNKTLTSLRVQHQQLTQQGCEYLQRALDMNTQLTELFIVNLPNEIKQTFDEKSNGRNPIAKCTIFRSTYYW</sequence>
<comment type="caution">
    <text evidence="2">The sequence shown here is derived from an EMBL/GenBank/DDBJ whole genome shotgun (WGS) entry which is preliminary data.</text>
</comment>
<dbReference type="EMBL" id="CAJNOQ010025055">
    <property type="protein sequence ID" value="CAF1533700.1"/>
    <property type="molecule type" value="Genomic_DNA"/>
</dbReference>
<reference evidence="2" key="1">
    <citation type="submission" date="2021-02" db="EMBL/GenBank/DDBJ databases">
        <authorList>
            <person name="Nowell W R."/>
        </authorList>
    </citation>
    <scope>NUCLEOTIDE SEQUENCE</scope>
</reference>
<evidence type="ECO:0000313" key="3">
    <source>
        <dbReference type="EMBL" id="CAF4393325.1"/>
    </source>
</evidence>
<dbReference type="AlphaFoldDB" id="A0A815VV73"/>
<proteinExistence type="predicted"/>
<dbReference type="SUPFAM" id="SSF52047">
    <property type="entry name" value="RNI-like"/>
    <property type="match status" value="1"/>
</dbReference>
<dbReference type="Proteomes" id="UP000663829">
    <property type="component" value="Unassembled WGS sequence"/>
</dbReference>
<dbReference type="Gene3D" id="3.80.10.10">
    <property type="entry name" value="Ribonuclease Inhibitor"/>
    <property type="match status" value="3"/>
</dbReference>